<proteinExistence type="predicted"/>
<name>U4V4W8_9HYPH</name>
<evidence type="ECO:0000313" key="2">
    <source>
        <dbReference type="Proteomes" id="UP000016842"/>
    </source>
</evidence>
<gene>
    <name evidence="1" type="ORF">Q644_03630</name>
</gene>
<dbReference type="PATRIC" id="fig|1337887.3.peg.3598"/>
<reference evidence="1 2" key="1">
    <citation type="journal article" date="2014" name="FEMS Microbiol. Lett.">
        <title>Genome sequencing analysis reveals virulence-related gene content of Ochrobactrum intermedium strain 229E, a urease-positive strain isolated from the human gastric niche.</title>
        <authorList>
            <person name="Kulkarni G.J."/>
            <person name="Shetty S."/>
            <person name="Dharne M.S."/>
            <person name="Shouche Y.S."/>
        </authorList>
    </citation>
    <scope>NUCLEOTIDE SEQUENCE [LARGE SCALE GENOMIC DNA]</scope>
    <source>
        <strain evidence="1 2">229E</strain>
    </source>
</reference>
<comment type="caution">
    <text evidence="1">The sequence shown here is derived from an EMBL/GenBank/DDBJ whole genome shotgun (WGS) entry which is preliminary data.</text>
</comment>
<accession>U4V4W8</accession>
<protein>
    <submittedName>
        <fullName evidence="1">Uncharacterized protein</fullName>
    </submittedName>
</protein>
<sequence length="43" mass="4393">MTTVAPFTPMLLAALSAGPDLPDRAKDVRASEAAVSVPVRRGG</sequence>
<evidence type="ECO:0000313" key="1">
    <source>
        <dbReference type="EMBL" id="ERM01030.1"/>
    </source>
</evidence>
<dbReference type="EMBL" id="ASXJ01000208">
    <property type="protein sequence ID" value="ERM01030.1"/>
    <property type="molecule type" value="Genomic_DNA"/>
</dbReference>
<organism evidence="1 2">
    <name type="scientific">Brucella intermedia 229E</name>
    <dbReference type="NCBI Taxonomy" id="1337887"/>
    <lineage>
        <taxon>Bacteria</taxon>
        <taxon>Pseudomonadati</taxon>
        <taxon>Pseudomonadota</taxon>
        <taxon>Alphaproteobacteria</taxon>
        <taxon>Hyphomicrobiales</taxon>
        <taxon>Brucellaceae</taxon>
        <taxon>Brucella/Ochrobactrum group</taxon>
        <taxon>Brucella</taxon>
    </lineage>
</organism>
<dbReference type="Proteomes" id="UP000016842">
    <property type="component" value="Unassembled WGS sequence"/>
</dbReference>
<dbReference type="AlphaFoldDB" id="U4V4W8"/>